<dbReference type="RefSeq" id="WP_169144787.1">
    <property type="nucleotide sequence ID" value="NZ_JABBGA010000003.1"/>
</dbReference>
<keyword evidence="6" id="KW-0274">FAD</keyword>
<evidence type="ECO:0000313" key="11">
    <source>
        <dbReference type="EMBL" id="NML25142.1"/>
    </source>
</evidence>
<evidence type="ECO:0000256" key="7">
    <source>
        <dbReference type="ARBA" id="ARBA00023002"/>
    </source>
</evidence>
<dbReference type="InterPro" id="IPR041364">
    <property type="entry name" value="Rbx-bd"/>
</dbReference>
<dbReference type="GO" id="GO:0005737">
    <property type="term" value="C:cytoplasm"/>
    <property type="evidence" value="ECO:0007669"/>
    <property type="project" value="UniProtKB-SubCell"/>
</dbReference>
<organism evidence="11 12">
    <name type="scientific">Zoogloea dura</name>
    <dbReference type="NCBI Taxonomy" id="2728840"/>
    <lineage>
        <taxon>Bacteria</taxon>
        <taxon>Pseudomonadati</taxon>
        <taxon>Pseudomonadota</taxon>
        <taxon>Betaproteobacteria</taxon>
        <taxon>Rhodocyclales</taxon>
        <taxon>Zoogloeaceae</taxon>
        <taxon>Zoogloea</taxon>
    </lineage>
</organism>
<reference evidence="11 12" key="1">
    <citation type="submission" date="2020-04" db="EMBL/GenBank/DDBJ databases">
        <title>Zoogloea sp. G-4-1-14 isolated from soil.</title>
        <authorList>
            <person name="Dahal R.H."/>
        </authorList>
    </citation>
    <scope>NUCLEOTIDE SEQUENCE [LARGE SCALE GENOMIC DNA]</scope>
    <source>
        <strain evidence="11 12">G-4-1-14</strain>
    </source>
</reference>
<comment type="cofactor">
    <cofactor evidence="1">
        <name>FAD</name>
        <dbReference type="ChEBI" id="CHEBI:57692"/>
    </cofactor>
</comment>
<gene>
    <name evidence="11" type="ORF">HHL15_05280</name>
</gene>
<comment type="subcellular location">
    <subcellularLocation>
        <location evidence="2">Cytoplasm</location>
    </subcellularLocation>
</comment>
<dbReference type="Pfam" id="PF07992">
    <property type="entry name" value="Pyr_redox_2"/>
    <property type="match status" value="1"/>
</dbReference>
<dbReference type="InterPro" id="IPR023753">
    <property type="entry name" value="FAD/NAD-binding_dom"/>
</dbReference>
<comment type="caution">
    <text evidence="11">The sequence shown here is derived from an EMBL/GenBank/DDBJ whole genome shotgun (WGS) entry which is preliminary data.</text>
</comment>
<dbReference type="Proteomes" id="UP000580043">
    <property type="component" value="Unassembled WGS sequence"/>
</dbReference>
<evidence type="ECO:0000256" key="6">
    <source>
        <dbReference type="ARBA" id="ARBA00022827"/>
    </source>
</evidence>
<keyword evidence="4" id="KW-0963">Cytoplasm</keyword>
<evidence type="ECO:0000256" key="1">
    <source>
        <dbReference type="ARBA" id="ARBA00001974"/>
    </source>
</evidence>
<evidence type="ECO:0000259" key="10">
    <source>
        <dbReference type="Pfam" id="PF18113"/>
    </source>
</evidence>
<evidence type="ECO:0000259" key="9">
    <source>
        <dbReference type="Pfam" id="PF07992"/>
    </source>
</evidence>
<evidence type="ECO:0000256" key="5">
    <source>
        <dbReference type="ARBA" id="ARBA00022630"/>
    </source>
</evidence>
<dbReference type="SUPFAM" id="SSF51905">
    <property type="entry name" value="FAD/NAD(P)-binding domain"/>
    <property type="match status" value="2"/>
</dbReference>
<feature type="domain" description="Rubredoxin binding" evidence="10">
    <location>
        <begin position="308"/>
        <end position="377"/>
    </location>
</feature>
<comment type="similarity">
    <text evidence="3">Belongs to the FAD-dependent oxidoreductase family.</text>
</comment>
<keyword evidence="12" id="KW-1185">Reference proteome</keyword>
<dbReference type="InterPro" id="IPR036188">
    <property type="entry name" value="FAD/NAD-bd_sf"/>
</dbReference>
<protein>
    <submittedName>
        <fullName evidence="11">FAD-dependent oxidoreductase</fullName>
    </submittedName>
</protein>
<keyword evidence="5" id="KW-0285">Flavoprotein</keyword>
<dbReference type="PRINTS" id="PR00411">
    <property type="entry name" value="PNDRDTASEI"/>
</dbReference>
<name>A0A848G1P7_9RHOO</name>
<dbReference type="PANTHER" id="PTHR43429:SF3">
    <property type="entry name" value="NITRITE REDUCTASE [NAD(P)H]"/>
    <property type="match status" value="1"/>
</dbReference>
<evidence type="ECO:0000313" key="12">
    <source>
        <dbReference type="Proteomes" id="UP000580043"/>
    </source>
</evidence>
<proteinExistence type="inferred from homology"/>
<sequence length="382" mass="39752">MTAPILILGTGLAGYNLAREIRKLDKSVPLVLVSRDDAPFYSKPMLSNALASGKSAATLVMKTAERMAEELDARILARRQVTAIDTSARQVSLQDGEVLPYRDLVLALGADPIRLPLDGDAAPEVLSVNDLDDFARFSARLDGARRVAILGGGLIGCEFANDMLARGIEPTVFDPAPWPLGRLLPEEAGAYFRAGLEAAGVVFRMGISAIGVDRQGATYRLRLSDGSVAEADLVLSAVGLRPRIGLAEAAAIQVGRGIVTDRHLASSAAGVSAIGDCAEVVGLSLPFVMPIMQQVRALAKTLTGTPTAVSYPAMPVLVKTPALPTVAAPPPAGLAGEWVLTHPEGGLEALFLTPDGSPAGFALLGAATSRKQVLAASLPAWL</sequence>
<dbReference type="AlphaFoldDB" id="A0A848G1P7"/>
<keyword evidence="7" id="KW-0560">Oxidoreductase</keyword>
<evidence type="ECO:0000256" key="3">
    <source>
        <dbReference type="ARBA" id="ARBA00006442"/>
    </source>
</evidence>
<evidence type="ECO:0000256" key="4">
    <source>
        <dbReference type="ARBA" id="ARBA00022490"/>
    </source>
</evidence>
<feature type="domain" description="FAD/NAD(P)-binding" evidence="9">
    <location>
        <begin position="5"/>
        <end position="283"/>
    </location>
</feature>
<dbReference type="InterPro" id="IPR050260">
    <property type="entry name" value="FAD-bd_OxRdtase"/>
</dbReference>
<evidence type="ECO:0000256" key="8">
    <source>
        <dbReference type="ARBA" id="ARBA00023027"/>
    </source>
</evidence>
<dbReference type="Pfam" id="PF18113">
    <property type="entry name" value="Rbx_binding"/>
    <property type="match status" value="1"/>
</dbReference>
<dbReference type="GO" id="GO:0016491">
    <property type="term" value="F:oxidoreductase activity"/>
    <property type="evidence" value="ECO:0007669"/>
    <property type="project" value="UniProtKB-KW"/>
</dbReference>
<dbReference type="EMBL" id="JABBGA010000003">
    <property type="protein sequence ID" value="NML25142.1"/>
    <property type="molecule type" value="Genomic_DNA"/>
</dbReference>
<evidence type="ECO:0000256" key="2">
    <source>
        <dbReference type="ARBA" id="ARBA00004496"/>
    </source>
</evidence>
<dbReference type="Gene3D" id="3.30.390.120">
    <property type="match status" value="1"/>
</dbReference>
<dbReference type="PANTHER" id="PTHR43429">
    <property type="entry name" value="PYRIDINE NUCLEOTIDE-DISULFIDE OXIDOREDUCTASE DOMAIN-CONTAINING"/>
    <property type="match status" value="1"/>
</dbReference>
<accession>A0A848G1P7</accession>
<keyword evidence="8" id="KW-0520">NAD</keyword>
<dbReference type="Gene3D" id="3.50.50.60">
    <property type="entry name" value="FAD/NAD(P)-binding domain"/>
    <property type="match status" value="2"/>
</dbReference>
<dbReference type="PRINTS" id="PR00368">
    <property type="entry name" value="FADPNR"/>
</dbReference>